<evidence type="ECO:0000256" key="6">
    <source>
        <dbReference type="ARBA" id="ARBA00022723"/>
    </source>
</evidence>
<dbReference type="GO" id="GO:0005506">
    <property type="term" value="F:iron ion binding"/>
    <property type="evidence" value="ECO:0007669"/>
    <property type="project" value="InterPro"/>
</dbReference>
<evidence type="ECO:0000256" key="12">
    <source>
        <dbReference type="ARBA" id="ARBA00023136"/>
    </source>
</evidence>
<dbReference type="EMBL" id="HBUF01598764">
    <property type="protein sequence ID" value="CAG6775529.1"/>
    <property type="molecule type" value="Transcribed_RNA"/>
</dbReference>
<feature type="binding site" description="axial binding residue" evidence="13">
    <location>
        <position position="445"/>
    </location>
    <ligand>
        <name>heme</name>
        <dbReference type="ChEBI" id="CHEBI:30413"/>
    </ligand>
    <ligandPart>
        <name>Fe</name>
        <dbReference type="ChEBI" id="CHEBI:18248"/>
    </ligandPart>
</feature>
<dbReference type="InterPro" id="IPR050476">
    <property type="entry name" value="Insect_CytP450_Detox"/>
</dbReference>
<keyword evidence="12 15" id="KW-0472">Membrane</keyword>
<evidence type="ECO:0000256" key="14">
    <source>
        <dbReference type="RuleBase" id="RU000461"/>
    </source>
</evidence>
<organism evidence="16">
    <name type="scientific">Cacopsylla melanoneura</name>
    <dbReference type="NCBI Taxonomy" id="428564"/>
    <lineage>
        <taxon>Eukaryota</taxon>
        <taxon>Metazoa</taxon>
        <taxon>Ecdysozoa</taxon>
        <taxon>Arthropoda</taxon>
        <taxon>Hexapoda</taxon>
        <taxon>Insecta</taxon>
        <taxon>Pterygota</taxon>
        <taxon>Neoptera</taxon>
        <taxon>Paraneoptera</taxon>
        <taxon>Hemiptera</taxon>
        <taxon>Sternorrhyncha</taxon>
        <taxon>Psylloidea</taxon>
        <taxon>Psyllidae</taxon>
        <taxon>Psyllinae</taxon>
        <taxon>Cacopsylla</taxon>
    </lineage>
</organism>
<keyword evidence="9 14" id="KW-0560">Oxidoreductase</keyword>
<evidence type="ECO:0000313" key="16">
    <source>
        <dbReference type="EMBL" id="CAG6711585.1"/>
    </source>
</evidence>
<keyword evidence="15" id="KW-1133">Transmembrane helix</keyword>
<dbReference type="InterPro" id="IPR001128">
    <property type="entry name" value="Cyt_P450"/>
</dbReference>
<feature type="transmembrane region" description="Helical" evidence="15">
    <location>
        <begin position="6"/>
        <end position="23"/>
    </location>
</feature>
<keyword evidence="11 14" id="KW-0503">Monooxygenase</keyword>
<sequence length="502" mass="58109">MGSVAFTVWAIFITALLVLYKWATSNVDYWKKRKFPFIRGVPLLGNYVQIVLGTSSISDLYRVYYNQMKDVRYFGILIGTKPALLVKDPELVMRIMIKDFRYFYDRGFSTPDKDFIGNNLFFQRNPKWKAVRGKIVTVFSSAKLKSTFQIIDKCTDDLIEYLHETITQEKNIPTRELMGDAMTDVVCKAICGIQIHTLQNPNKEHVEIQKMVFGASARSYTRNIVNFFSPDFLAKKINNFSEVVEAYFCKLTWQAIELRKKENVKRSDLLQLLMDAYEQEQMLPEEKRVLGREELVASIFIMILAGYETSTSTSSLVLHELAYEPEVQEKVRNEVRKVALESGGKIKYEDLSKLKYLEQVISETLRLYPLTNTLFRECMEDFTIPGTDHVIEKGVFIHIPTSALHTDPNYWKDPETFDPDRFSEQNESLITPGSYLPFGDGPRICIGKRFAFLQLKLVLSKVLVNYHVSPCEKTKRHYPLIKNSMLAVPEGVCWLKFTRVQQ</sequence>
<dbReference type="EMBL" id="HBUF01177680">
    <property type="protein sequence ID" value="CAG6654406.1"/>
    <property type="molecule type" value="Transcribed_RNA"/>
</dbReference>
<dbReference type="PROSITE" id="PS00086">
    <property type="entry name" value="CYTOCHROME_P450"/>
    <property type="match status" value="1"/>
</dbReference>
<comment type="similarity">
    <text evidence="4 14">Belongs to the cytochrome P450 family.</text>
</comment>
<dbReference type="EMBL" id="HBUF01073021">
    <property type="protein sequence ID" value="CAG6630260.1"/>
    <property type="molecule type" value="Transcribed_RNA"/>
</dbReference>
<dbReference type="PRINTS" id="PR00385">
    <property type="entry name" value="P450"/>
</dbReference>
<comment type="subcellular location">
    <subcellularLocation>
        <location evidence="3">Endoplasmic reticulum membrane</location>
        <topology evidence="3">Peripheral membrane protein</topology>
    </subcellularLocation>
    <subcellularLocation>
        <location evidence="2">Microsome membrane</location>
        <topology evidence="2">Peripheral membrane protein</topology>
    </subcellularLocation>
</comment>
<dbReference type="GO" id="GO:0016705">
    <property type="term" value="F:oxidoreductase activity, acting on paired donors, with incorporation or reduction of molecular oxygen"/>
    <property type="evidence" value="ECO:0007669"/>
    <property type="project" value="InterPro"/>
</dbReference>
<dbReference type="Pfam" id="PF00067">
    <property type="entry name" value="p450"/>
    <property type="match status" value="1"/>
</dbReference>
<dbReference type="CDD" id="cd11056">
    <property type="entry name" value="CYP6-like"/>
    <property type="match status" value="1"/>
</dbReference>
<keyword evidence="5 13" id="KW-0349">Heme</keyword>
<dbReference type="AlphaFoldDB" id="A0A8D8UV37"/>
<dbReference type="EMBL" id="HBUF01073019">
    <property type="protein sequence ID" value="CAG6630258.1"/>
    <property type="molecule type" value="Transcribed_RNA"/>
</dbReference>
<dbReference type="EMBL" id="HBUF01348405">
    <property type="protein sequence ID" value="CAG6711585.1"/>
    <property type="molecule type" value="Transcribed_RNA"/>
</dbReference>
<dbReference type="EMBL" id="HBUF01177676">
    <property type="protein sequence ID" value="CAG6654390.1"/>
    <property type="molecule type" value="Transcribed_RNA"/>
</dbReference>
<dbReference type="PANTHER" id="PTHR24292">
    <property type="entry name" value="CYTOCHROME P450"/>
    <property type="match status" value="1"/>
</dbReference>
<dbReference type="GO" id="GO:0004497">
    <property type="term" value="F:monooxygenase activity"/>
    <property type="evidence" value="ECO:0007669"/>
    <property type="project" value="UniProtKB-KW"/>
</dbReference>
<evidence type="ECO:0000256" key="11">
    <source>
        <dbReference type="ARBA" id="ARBA00023033"/>
    </source>
</evidence>
<dbReference type="GO" id="GO:0005789">
    <property type="term" value="C:endoplasmic reticulum membrane"/>
    <property type="evidence" value="ECO:0007669"/>
    <property type="project" value="UniProtKB-SubCell"/>
</dbReference>
<dbReference type="EMBL" id="HBUF01177678">
    <property type="protein sequence ID" value="CAG6654398.1"/>
    <property type="molecule type" value="Transcribed_RNA"/>
</dbReference>
<evidence type="ECO:0000256" key="10">
    <source>
        <dbReference type="ARBA" id="ARBA00023004"/>
    </source>
</evidence>
<keyword evidence="6 13" id="KW-0479">Metal-binding</keyword>
<proteinExistence type="inferred from homology"/>
<evidence type="ECO:0000256" key="7">
    <source>
        <dbReference type="ARBA" id="ARBA00022824"/>
    </source>
</evidence>
<dbReference type="EMBL" id="HBUF01598763">
    <property type="protein sequence ID" value="CAG6775528.1"/>
    <property type="molecule type" value="Transcribed_RNA"/>
</dbReference>
<evidence type="ECO:0000256" key="5">
    <source>
        <dbReference type="ARBA" id="ARBA00022617"/>
    </source>
</evidence>
<protein>
    <submittedName>
        <fullName evidence="16">Cytochrome P450 6j1</fullName>
    </submittedName>
</protein>
<name>A0A8D8UV37_9HEMI</name>
<evidence type="ECO:0000256" key="2">
    <source>
        <dbReference type="ARBA" id="ARBA00004174"/>
    </source>
</evidence>
<dbReference type="EMBL" id="HBUF01073020">
    <property type="protein sequence ID" value="CAG6630259.1"/>
    <property type="molecule type" value="Transcribed_RNA"/>
</dbReference>
<reference evidence="16" key="1">
    <citation type="submission" date="2021-05" db="EMBL/GenBank/DDBJ databases">
        <authorList>
            <person name="Alioto T."/>
            <person name="Alioto T."/>
            <person name="Gomez Garrido J."/>
        </authorList>
    </citation>
    <scope>NUCLEOTIDE SEQUENCE</scope>
</reference>
<dbReference type="InterPro" id="IPR002401">
    <property type="entry name" value="Cyt_P450_E_grp-I"/>
</dbReference>
<evidence type="ECO:0000256" key="1">
    <source>
        <dbReference type="ARBA" id="ARBA00001971"/>
    </source>
</evidence>
<dbReference type="InterPro" id="IPR017972">
    <property type="entry name" value="Cyt_P450_CS"/>
</dbReference>
<evidence type="ECO:0000256" key="8">
    <source>
        <dbReference type="ARBA" id="ARBA00022848"/>
    </source>
</evidence>
<evidence type="ECO:0000256" key="15">
    <source>
        <dbReference type="SAM" id="Phobius"/>
    </source>
</evidence>
<dbReference type="PRINTS" id="PR00463">
    <property type="entry name" value="EP450I"/>
</dbReference>
<keyword evidence="15" id="KW-0812">Transmembrane</keyword>
<accession>A0A8D8UV37</accession>
<keyword evidence="7" id="KW-0256">Endoplasmic reticulum</keyword>
<keyword evidence="8" id="KW-0492">Microsome</keyword>
<dbReference type="GO" id="GO:0020037">
    <property type="term" value="F:heme binding"/>
    <property type="evidence" value="ECO:0007669"/>
    <property type="project" value="InterPro"/>
</dbReference>
<keyword evidence="10 13" id="KW-0408">Iron</keyword>
<dbReference type="EMBL" id="HBUF01348404">
    <property type="protein sequence ID" value="CAG6711583.1"/>
    <property type="molecule type" value="Transcribed_RNA"/>
</dbReference>
<dbReference type="SUPFAM" id="SSF48264">
    <property type="entry name" value="Cytochrome P450"/>
    <property type="match status" value="1"/>
</dbReference>
<evidence type="ECO:0000256" key="3">
    <source>
        <dbReference type="ARBA" id="ARBA00004406"/>
    </source>
</evidence>
<evidence type="ECO:0000256" key="13">
    <source>
        <dbReference type="PIRSR" id="PIRSR602401-1"/>
    </source>
</evidence>
<comment type="cofactor">
    <cofactor evidence="1 13">
        <name>heme</name>
        <dbReference type="ChEBI" id="CHEBI:30413"/>
    </cofactor>
</comment>
<dbReference type="InterPro" id="IPR036396">
    <property type="entry name" value="Cyt_P450_sf"/>
</dbReference>
<dbReference type="Gene3D" id="1.10.630.10">
    <property type="entry name" value="Cytochrome P450"/>
    <property type="match status" value="1"/>
</dbReference>
<dbReference type="FunFam" id="1.10.630.10:FF:000042">
    <property type="entry name" value="Cytochrome P450"/>
    <property type="match status" value="1"/>
</dbReference>
<evidence type="ECO:0000256" key="4">
    <source>
        <dbReference type="ARBA" id="ARBA00010617"/>
    </source>
</evidence>
<evidence type="ECO:0000256" key="9">
    <source>
        <dbReference type="ARBA" id="ARBA00023002"/>
    </source>
</evidence>
<dbReference type="EMBL" id="HBUF01177679">
    <property type="protein sequence ID" value="CAG6654402.1"/>
    <property type="molecule type" value="Transcribed_RNA"/>
</dbReference>
<dbReference type="EMBL" id="HBUF01177677">
    <property type="protein sequence ID" value="CAG6654394.1"/>
    <property type="molecule type" value="Transcribed_RNA"/>
</dbReference>
<dbReference type="PANTHER" id="PTHR24292:SF54">
    <property type="entry name" value="CYP9F3-RELATED"/>
    <property type="match status" value="1"/>
</dbReference>